<comment type="caution">
    <text evidence="1">The sequence shown here is derived from an EMBL/GenBank/DDBJ whole genome shotgun (WGS) entry which is preliminary data.</text>
</comment>
<dbReference type="RefSeq" id="WP_105221018.1">
    <property type="nucleotide sequence ID" value="NZ_CAWNSU010000079.1"/>
</dbReference>
<organism evidence="1 2">
    <name type="scientific">Gloeocapsopsis dulcis AAB1 = 1H9</name>
    <dbReference type="NCBI Taxonomy" id="1433147"/>
    <lineage>
        <taxon>Bacteria</taxon>
        <taxon>Bacillati</taxon>
        <taxon>Cyanobacteriota</taxon>
        <taxon>Cyanophyceae</taxon>
        <taxon>Oscillatoriophycideae</taxon>
        <taxon>Chroococcales</taxon>
        <taxon>Chroococcaceae</taxon>
        <taxon>Gloeocapsopsis</taxon>
        <taxon>Gloeocapsopsis dulcis</taxon>
    </lineage>
</organism>
<evidence type="ECO:0000313" key="2">
    <source>
        <dbReference type="Proteomes" id="UP000441797"/>
    </source>
</evidence>
<accession>A0A6N8G628</accession>
<proteinExistence type="predicted"/>
<reference evidence="1 2" key="1">
    <citation type="journal article" date="2019" name="Front. Microbiol.">
        <title>Genomic Features for Desiccation Tolerance and Sugar Biosynthesis in the Extremophile Gloeocapsopsis sp. UTEX B3054.</title>
        <authorList>
            <person name="Urrejola C."/>
            <person name="Alcorta J."/>
            <person name="Salas L."/>
            <person name="Vasquez M."/>
            <person name="Polz M.F."/>
            <person name="Vicuna R."/>
            <person name="Diez B."/>
        </authorList>
    </citation>
    <scope>NUCLEOTIDE SEQUENCE [LARGE SCALE GENOMIC DNA]</scope>
    <source>
        <strain evidence="1 2">1H9</strain>
    </source>
</reference>
<evidence type="ECO:0000313" key="1">
    <source>
        <dbReference type="EMBL" id="MUL39377.1"/>
    </source>
</evidence>
<dbReference type="OrthoDB" id="511660at2"/>
<dbReference type="Proteomes" id="UP000441797">
    <property type="component" value="Unassembled WGS sequence"/>
</dbReference>
<protein>
    <submittedName>
        <fullName evidence="1">Uncharacterized protein</fullName>
    </submittedName>
</protein>
<dbReference type="AlphaFoldDB" id="A0A6N8G628"/>
<name>A0A6N8G628_9CHRO</name>
<sequence>MSIEKLPRAPMCYEDELSCEKEIWQPKWRCFCCRDTGIIASPLAAMAIDGYDCNRDQLPRCVNPGCKAGSHWDGEALANCIDYRINAATCQKLDALERANWRQTVQEKQINIQALAQKMSLRKHSF</sequence>
<dbReference type="EMBL" id="NAPY01000077">
    <property type="protein sequence ID" value="MUL39377.1"/>
    <property type="molecule type" value="Genomic_DNA"/>
</dbReference>
<gene>
    <name evidence="1" type="ORF">BWI75_24625</name>
</gene>
<keyword evidence="2" id="KW-1185">Reference proteome</keyword>